<gene>
    <name evidence="2" type="ORF">Sylvanvirus1_22</name>
</gene>
<reference evidence="2" key="1">
    <citation type="submission" date="2018-10" db="EMBL/GenBank/DDBJ databases">
        <title>Hidden diversity of soil giant viruses.</title>
        <authorList>
            <person name="Schulz F."/>
            <person name="Alteio L."/>
            <person name="Goudeau D."/>
            <person name="Ryan E.M."/>
            <person name="Malmstrom R.R."/>
            <person name="Blanchard J."/>
            <person name="Woyke T."/>
        </authorList>
    </citation>
    <scope>NUCLEOTIDE SEQUENCE</scope>
    <source>
        <strain evidence="2">SYV1</strain>
    </source>
</reference>
<feature type="coiled-coil region" evidence="1">
    <location>
        <begin position="73"/>
        <end position="100"/>
    </location>
</feature>
<sequence length="107" mass="12695">MNVEKQEEKHTVTIKDILGWKVHMPLVHYDIFQQYEREGRIYVNEQTKESILLFSGKVEENDEEKNIQSMTLVETLSSIKKQLLVDIQEKEQNLAQSILQNNQRHID</sequence>
<organism evidence="2">
    <name type="scientific">Sylvanvirus sp</name>
    <dbReference type="NCBI Taxonomy" id="2487774"/>
    <lineage>
        <taxon>Viruses</taxon>
    </lineage>
</organism>
<keyword evidence="1" id="KW-0175">Coiled coil</keyword>
<dbReference type="EMBL" id="MK072507">
    <property type="protein sequence ID" value="AYV86426.1"/>
    <property type="molecule type" value="Genomic_DNA"/>
</dbReference>
<evidence type="ECO:0000313" key="2">
    <source>
        <dbReference type="EMBL" id="AYV86426.1"/>
    </source>
</evidence>
<protein>
    <submittedName>
        <fullName evidence="2">Uncharacterized protein</fullName>
    </submittedName>
</protein>
<evidence type="ECO:0000256" key="1">
    <source>
        <dbReference type="SAM" id="Coils"/>
    </source>
</evidence>
<proteinExistence type="predicted"/>
<name>A0A3G5AGS5_9VIRU</name>
<accession>A0A3G5AGS5</accession>